<accession>A0ABN1MTV0</accession>
<protein>
    <recommendedName>
        <fullName evidence="2">Ribosome-binding factor A</fullName>
    </recommendedName>
</protein>
<evidence type="ECO:0000256" key="1">
    <source>
        <dbReference type="ARBA" id="ARBA00022517"/>
    </source>
</evidence>
<dbReference type="PANTHER" id="PTHR33515">
    <property type="entry name" value="RIBOSOME-BINDING FACTOR A, CHLOROPLASTIC-RELATED"/>
    <property type="match status" value="1"/>
</dbReference>
<reference evidence="3 4" key="1">
    <citation type="journal article" date="2019" name="Int. J. Syst. Evol. Microbiol.">
        <title>The Global Catalogue of Microorganisms (GCM) 10K type strain sequencing project: providing services to taxonomists for standard genome sequencing and annotation.</title>
        <authorList>
            <consortium name="The Broad Institute Genomics Platform"/>
            <consortium name="The Broad Institute Genome Sequencing Center for Infectious Disease"/>
            <person name="Wu L."/>
            <person name="Ma J."/>
        </authorList>
    </citation>
    <scope>NUCLEOTIDE SEQUENCE [LARGE SCALE GENOMIC DNA]</scope>
    <source>
        <strain evidence="3 4">JCM 16083</strain>
    </source>
</reference>
<keyword evidence="2" id="KW-0963">Cytoplasm</keyword>
<organism evidence="3 4">
    <name type="scientific">Wandonia haliotis</name>
    <dbReference type="NCBI Taxonomy" id="574963"/>
    <lineage>
        <taxon>Bacteria</taxon>
        <taxon>Pseudomonadati</taxon>
        <taxon>Bacteroidota</taxon>
        <taxon>Flavobacteriia</taxon>
        <taxon>Flavobacteriales</taxon>
        <taxon>Crocinitomicaceae</taxon>
        <taxon>Wandonia</taxon>
    </lineage>
</organism>
<keyword evidence="4" id="KW-1185">Reference proteome</keyword>
<dbReference type="InterPro" id="IPR023799">
    <property type="entry name" value="RbfA_dom_sf"/>
</dbReference>
<name>A0ABN1MTV0_9FLAO</name>
<dbReference type="EMBL" id="BAAAFH010000022">
    <property type="protein sequence ID" value="GAA0876778.1"/>
    <property type="molecule type" value="Genomic_DNA"/>
</dbReference>
<dbReference type="RefSeq" id="WP_343790323.1">
    <property type="nucleotide sequence ID" value="NZ_BAAAFH010000022.1"/>
</dbReference>
<evidence type="ECO:0000256" key="2">
    <source>
        <dbReference type="HAMAP-Rule" id="MF_00003"/>
    </source>
</evidence>
<dbReference type="PROSITE" id="PS01319">
    <property type="entry name" value="RBFA"/>
    <property type="match status" value="1"/>
</dbReference>
<dbReference type="PANTHER" id="PTHR33515:SF1">
    <property type="entry name" value="RIBOSOME-BINDING FACTOR A, CHLOROPLASTIC-RELATED"/>
    <property type="match status" value="1"/>
</dbReference>
<comment type="similarity">
    <text evidence="2">Belongs to the RbfA family.</text>
</comment>
<evidence type="ECO:0000313" key="4">
    <source>
        <dbReference type="Proteomes" id="UP001501126"/>
    </source>
</evidence>
<dbReference type="SUPFAM" id="SSF89919">
    <property type="entry name" value="Ribosome-binding factor A, RbfA"/>
    <property type="match status" value="1"/>
</dbReference>
<comment type="subcellular location">
    <subcellularLocation>
        <location evidence="2">Cytoplasm</location>
    </subcellularLocation>
</comment>
<dbReference type="HAMAP" id="MF_00003">
    <property type="entry name" value="RbfA"/>
    <property type="match status" value="1"/>
</dbReference>
<dbReference type="InterPro" id="IPR000238">
    <property type="entry name" value="RbfA"/>
</dbReference>
<comment type="caution">
    <text evidence="3">The sequence shown here is derived from an EMBL/GenBank/DDBJ whole genome shotgun (WGS) entry which is preliminary data.</text>
</comment>
<proteinExistence type="inferred from homology"/>
<dbReference type="Gene3D" id="3.30.300.20">
    <property type="match status" value="1"/>
</dbReference>
<keyword evidence="1 2" id="KW-0690">Ribosome biogenesis</keyword>
<comment type="function">
    <text evidence="2">One of several proteins that assist in the late maturation steps of the functional core of the 30S ribosomal subunit. Associates with free 30S ribosomal subunits (but not with 30S subunits that are part of 70S ribosomes or polysomes). Required for efficient processing of 16S rRNA. May interact with the 5'-terminal helix region of 16S rRNA.</text>
</comment>
<dbReference type="InterPro" id="IPR015946">
    <property type="entry name" value="KH_dom-like_a/b"/>
</dbReference>
<gene>
    <name evidence="2 3" type="primary">rbfA</name>
    <name evidence="3" type="ORF">GCM10009118_31880</name>
</gene>
<dbReference type="Proteomes" id="UP001501126">
    <property type="component" value="Unassembled WGS sequence"/>
</dbReference>
<comment type="subunit">
    <text evidence="2">Monomer. Binds 30S ribosomal subunits, but not 50S ribosomal subunits or 70S ribosomes.</text>
</comment>
<dbReference type="Pfam" id="PF02033">
    <property type="entry name" value="RBFA"/>
    <property type="match status" value="1"/>
</dbReference>
<dbReference type="NCBIfam" id="TIGR00082">
    <property type="entry name" value="rbfA"/>
    <property type="match status" value="1"/>
</dbReference>
<dbReference type="InterPro" id="IPR020053">
    <property type="entry name" value="Ribosome-bd_factorA_CS"/>
</dbReference>
<evidence type="ECO:0000313" key="3">
    <source>
        <dbReference type="EMBL" id="GAA0876778.1"/>
    </source>
</evidence>
<sequence>MGSVRQNKVETAMLRELSVFFQRNAREYTLGNMVTVTKVSISADLSFARVYLSIFGSAETEDVLKHINDNKSKIRGVIATALKNLRKVPEFVFVIDDSLDYAMKIDDLLKK</sequence>